<evidence type="ECO:0000313" key="1">
    <source>
        <dbReference type="EMBL" id="SLN77932.1"/>
    </source>
</evidence>
<accession>A0A1Y5U0U3</accession>
<sequence length="58" mass="6634">MPRFIYEVRVKALGYRLRLNDTVRVTYGRYGLDGGRTMRVIGLTLDGARNETILECLA</sequence>
<dbReference type="InParanoid" id="A0A1Y5U0U3"/>
<proteinExistence type="predicted"/>
<organism evidence="1 2">
    <name type="scientific">Oceanibacterium hippocampi</name>
    <dbReference type="NCBI Taxonomy" id="745714"/>
    <lineage>
        <taxon>Bacteria</taxon>
        <taxon>Pseudomonadati</taxon>
        <taxon>Pseudomonadota</taxon>
        <taxon>Alphaproteobacteria</taxon>
        <taxon>Sneathiellales</taxon>
        <taxon>Sneathiellaceae</taxon>
        <taxon>Oceanibacterium</taxon>
    </lineage>
</organism>
<dbReference type="EMBL" id="FWFR01000018">
    <property type="protein sequence ID" value="SLN77932.1"/>
    <property type="molecule type" value="Genomic_DNA"/>
</dbReference>
<evidence type="ECO:0000313" key="2">
    <source>
        <dbReference type="Proteomes" id="UP000193200"/>
    </source>
</evidence>
<reference evidence="1 2" key="1">
    <citation type="submission" date="2017-03" db="EMBL/GenBank/DDBJ databases">
        <authorList>
            <person name="Afonso C.L."/>
            <person name="Miller P.J."/>
            <person name="Scott M.A."/>
            <person name="Spackman E."/>
            <person name="Goraichik I."/>
            <person name="Dimitrov K.M."/>
            <person name="Suarez D.L."/>
            <person name="Swayne D.E."/>
        </authorList>
    </citation>
    <scope>NUCLEOTIDE SEQUENCE [LARGE SCALE GENOMIC DNA]</scope>
    <source>
        <strain evidence="1 2">CECT 7691</strain>
    </source>
</reference>
<dbReference type="Proteomes" id="UP000193200">
    <property type="component" value="Unassembled WGS sequence"/>
</dbReference>
<dbReference type="AlphaFoldDB" id="A0A1Y5U0U3"/>
<protein>
    <submittedName>
        <fullName evidence="1">Uncharacterized protein</fullName>
    </submittedName>
</protein>
<gene>
    <name evidence="1" type="ORF">OCH7691_04603</name>
</gene>
<keyword evidence="2" id="KW-1185">Reference proteome</keyword>
<name>A0A1Y5U0U3_9PROT</name>